<dbReference type="EMBL" id="ML978154">
    <property type="protein sequence ID" value="KAF2036691.1"/>
    <property type="molecule type" value="Genomic_DNA"/>
</dbReference>
<feature type="coiled-coil region" evidence="1">
    <location>
        <begin position="321"/>
        <end position="377"/>
    </location>
</feature>
<sequence>MATLNIAPDGEWNHDFSWDGHLMRIHIKGLKQDYDETDPRTWPLIKDIKSTDNGKSYEKSKLPPARLAYRSCLAKKILEYRSSRKDSKDDTKLSDGTSASALFVAYPYNFTRKGKLRQIMGIPPKELELWMRSVKSPVRSKTTRPKVTPRRRKTLTDDEEDDEKDYKENYEEDDEEDADEDNDVVCLSDVAPEIEGHSDRDQPGDIQASLLTLSPAAAFKQIMEFLAQSERSESKHVPELKEALKIAQENAVRYKGQVAEHAITMNNSREALNRAEDRLAACEGKAAYHANAAKWSRKALEEAGAKAQQHECQAKADACTIVNLKEALDIANVAVAEHKSEAVYEAASKVALKQEFQKDIQDQSAKIQKECDDLELRRLTRQYEEDLAQELQRTSATHAEVKGVKEKLKECQAALEGRVVDYVNSFFYLTDTDGLDTLRSEMAALDNTDLKRYGGDLQWGGDALHSDIRARDPGRDVNDLRTWSVINYAHLDHSLSTGSLRFYKKDHRICQM</sequence>
<keyword evidence="1" id="KW-0175">Coiled coil</keyword>
<accession>A0A9P4LQX7</accession>
<evidence type="ECO:0000256" key="2">
    <source>
        <dbReference type="SAM" id="MobiDB-lite"/>
    </source>
</evidence>
<protein>
    <submittedName>
        <fullName evidence="3">Uncharacterized protein</fullName>
    </submittedName>
</protein>
<proteinExistence type="predicted"/>
<evidence type="ECO:0000313" key="4">
    <source>
        <dbReference type="Proteomes" id="UP000799777"/>
    </source>
</evidence>
<comment type="caution">
    <text evidence="3">The sequence shown here is derived from an EMBL/GenBank/DDBJ whole genome shotgun (WGS) entry which is preliminary data.</text>
</comment>
<dbReference type="AlphaFoldDB" id="A0A9P4LQX7"/>
<keyword evidence="4" id="KW-1185">Reference proteome</keyword>
<feature type="coiled-coil region" evidence="1">
    <location>
        <begin position="258"/>
        <end position="285"/>
    </location>
</feature>
<name>A0A9P4LQX7_9PLEO</name>
<evidence type="ECO:0000313" key="3">
    <source>
        <dbReference type="EMBL" id="KAF2036691.1"/>
    </source>
</evidence>
<feature type="region of interest" description="Disordered" evidence="2">
    <location>
        <begin position="138"/>
        <end position="182"/>
    </location>
</feature>
<gene>
    <name evidence="3" type="ORF">EK21DRAFT_106004</name>
</gene>
<dbReference type="Proteomes" id="UP000799777">
    <property type="component" value="Unassembled WGS sequence"/>
</dbReference>
<dbReference type="OrthoDB" id="3668495at2759"/>
<evidence type="ECO:0000256" key="1">
    <source>
        <dbReference type="SAM" id="Coils"/>
    </source>
</evidence>
<feature type="compositionally biased region" description="Basic residues" evidence="2">
    <location>
        <begin position="141"/>
        <end position="153"/>
    </location>
</feature>
<feature type="compositionally biased region" description="Acidic residues" evidence="2">
    <location>
        <begin position="170"/>
        <end position="182"/>
    </location>
</feature>
<organism evidence="3 4">
    <name type="scientific">Setomelanomma holmii</name>
    <dbReference type="NCBI Taxonomy" id="210430"/>
    <lineage>
        <taxon>Eukaryota</taxon>
        <taxon>Fungi</taxon>
        <taxon>Dikarya</taxon>
        <taxon>Ascomycota</taxon>
        <taxon>Pezizomycotina</taxon>
        <taxon>Dothideomycetes</taxon>
        <taxon>Pleosporomycetidae</taxon>
        <taxon>Pleosporales</taxon>
        <taxon>Pleosporineae</taxon>
        <taxon>Phaeosphaeriaceae</taxon>
        <taxon>Setomelanomma</taxon>
    </lineage>
</organism>
<reference evidence="3" key="1">
    <citation type="journal article" date="2020" name="Stud. Mycol.">
        <title>101 Dothideomycetes genomes: a test case for predicting lifestyles and emergence of pathogens.</title>
        <authorList>
            <person name="Haridas S."/>
            <person name="Albert R."/>
            <person name="Binder M."/>
            <person name="Bloem J."/>
            <person name="Labutti K."/>
            <person name="Salamov A."/>
            <person name="Andreopoulos B."/>
            <person name="Baker S."/>
            <person name="Barry K."/>
            <person name="Bills G."/>
            <person name="Bluhm B."/>
            <person name="Cannon C."/>
            <person name="Castanera R."/>
            <person name="Culley D."/>
            <person name="Daum C."/>
            <person name="Ezra D."/>
            <person name="Gonzalez J."/>
            <person name="Henrissat B."/>
            <person name="Kuo A."/>
            <person name="Liang C."/>
            <person name="Lipzen A."/>
            <person name="Lutzoni F."/>
            <person name="Magnuson J."/>
            <person name="Mondo S."/>
            <person name="Nolan M."/>
            <person name="Ohm R."/>
            <person name="Pangilinan J."/>
            <person name="Park H.-J."/>
            <person name="Ramirez L."/>
            <person name="Alfaro M."/>
            <person name="Sun H."/>
            <person name="Tritt A."/>
            <person name="Yoshinaga Y."/>
            <person name="Zwiers L.-H."/>
            <person name="Turgeon B."/>
            <person name="Goodwin S."/>
            <person name="Spatafora J."/>
            <person name="Crous P."/>
            <person name="Grigoriev I."/>
        </authorList>
    </citation>
    <scope>NUCLEOTIDE SEQUENCE</scope>
    <source>
        <strain evidence="3">CBS 110217</strain>
    </source>
</reference>